<name>D7UDL0_VITVI</name>
<gene>
    <name evidence="1" type="ORF">VIT_00s0120g00280</name>
</gene>
<dbReference type="PaxDb" id="29760-VIT_00s0120g00280.t01"/>
<evidence type="ECO:0000313" key="1">
    <source>
        <dbReference type="EMBL" id="CBI40825.3"/>
    </source>
</evidence>
<organism evidence="1 2">
    <name type="scientific">Vitis vinifera</name>
    <name type="common">Grape</name>
    <dbReference type="NCBI Taxonomy" id="29760"/>
    <lineage>
        <taxon>Eukaryota</taxon>
        <taxon>Viridiplantae</taxon>
        <taxon>Streptophyta</taxon>
        <taxon>Embryophyta</taxon>
        <taxon>Tracheophyta</taxon>
        <taxon>Spermatophyta</taxon>
        <taxon>Magnoliopsida</taxon>
        <taxon>eudicotyledons</taxon>
        <taxon>Gunneridae</taxon>
        <taxon>Pentapetalae</taxon>
        <taxon>rosids</taxon>
        <taxon>Vitales</taxon>
        <taxon>Vitaceae</taxon>
        <taxon>Viteae</taxon>
        <taxon>Vitis</taxon>
    </lineage>
</organism>
<dbReference type="InParanoid" id="D7UDL0"/>
<proteinExistence type="predicted"/>
<dbReference type="HOGENOM" id="CLU_3300434_0_0_1"/>
<dbReference type="AlphaFoldDB" id="D7UDL0"/>
<accession>D7UDL0</accession>
<dbReference type="Proteomes" id="UP000009183">
    <property type="component" value="Unassembled WGS sequence, unordered"/>
</dbReference>
<sequence>MGYSSILGICYKPNRPGNPTFNSINAKEPSVFIVGIESHH</sequence>
<keyword evidence="2" id="KW-1185">Reference proteome</keyword>
<dbReference type="EMBL" id="FN596761">
    <property type="protein sequence ID" value="CBI40825.3"/>
    <property type="molecule type" value="Genomic_DNA"/>
</dbReference>
<protein>
    <submittedName>
        <fullName evidence="1">Uncharacterized protein</fullName>
    </submittedName>
</protein>
<evidence type="ECO:0000313" key="2">
    <source>
        <dbReference type="Proteomes" id="UP000009183"/>
    </source>
</evidence>
<reference evidence="2" key="1">
    <citation type="journal article" date="2007" name="Nature">
        <title>The grapevine genome sequence suggests ancestral hexaploidization in major angiosperm phyla.</title>
        <authorList>
            <consortium name="The French-Italian Public Consortium for Grapevine Genome Characterization."/>
            <person name="Jaillon O."/>
            <person name="Aury J.-M."/>
            <person name="Noel B."/>
            <person name="Policriti A."/>
            <person name="Clepet C."/>
            <person name="Casagrande A."/>
            <person name="Choisne N."/>
            <person name="Aubourg S."/>
            <person name="Vitulo N."/>
            <person name="Jubin C."/>
            <person name="Vezzi A."/>
            <person name="Legeai F."/>
            <person name="Hugueney P."/>
            <person name="Dasilva C."/>
            <person name="Horner D."/>
            <person name="Mica E."/>
            <person name="Jublot D."/>
            <person name="Poulain J."/>
            <person name="Bruyere C."/>
            <person name="Billault A."/>
            <person name="Segurens B."/>
            <person name="Gouyvenoux M."/>
            <person name="Ugarte E."/>
            <person name="Cattonaro F."/>
            <person name="Anthouard V."/>
            <person name="Vico V."/>
            <person name="Del Fabbro C."/>
            <person name="Alaux M."/>
            <person name="Di Gaspero G."/>
            <person name="Dumas V."/>
            <person name="Felice N."/>
            <person name="Paillard S."/>
            <person name="Juman I."/>
            <person name="Moroldo M."/>
            <person name="Scalabrin S."/>
            <person name="Canaguier A."/>
            <person name="Le Clainche I."/>
            <person name="Malacrida G."/>
            <person name="Durand E."/>
            <person name="Pesole G."/>
            <person name="Laucou V."/>
            <person name="Chatelet P."/>
            <person name="Merdinoglu D."/>
            <person name="Delledonne M."/>
            <person name="Pezzotti M."/>
            <person name="Lecharny A."/>
            <person name="Scarpelli C."/>
            <person name="Artiguenave F."/>
            <person name="Pe M.E."/>
            <person name="Valle G."/>
            <person name="Morgante M."/>
            <person name="Caboche M."/>
            <person name="Adam-Blondon A.-F."/>
            <person name="Weissenbach J."/>
            <person name="Quetier F."/>
            <person name="Wincker P."/>
        </authorList>
    </citation>
    <scope>NUCLEOTIDE SEQUENCE [LARGE SCALE GENOMIC DNA]</scope>
    <source>
        <strain evidence="2">cv. Pinot noir / PN40024</strain>
    </source>
</reference>